<feature type="signal peptide" evidence="1">
    <location>
        <begin position="1"/>
        <end position="21"/>
    </location>
</feature>
<protein>
    <submittedName>
        <fullName evidence="2">Uncharacterized protein</fullName>
    </submittedName>
</protein>
<proteinExistence type="predicted"/>
<name>A0ABX8TFL7_9CAUL</name>
<organism evidence="2 3">
    <name type="scientific">Brevundimonas nasdae</name>
    <dbReference type="NCBI Taxonomy" id="172043"/>
    <lineage>
        <taxon>Bacteria</taxon>
        <taxon>Pseudomonadati</taxon>
        <taxon>Pseudomonadota</taxon>
        <taxon>Alphaproteobacteria</taxon>
        <taxon>Caulobacterales</taxon>
        <taxon>Caulobacteraceae</taxon>
        <taxon>Brevundimonas</taxon>
    </lineage>
</organism>
<reference evidence="2 3" key="1">
    <citation type="submission" date="2021-07" db="EMBL/GenBank/DDBJ databases">
        <title>Isolation and characterization of bacteria from a gold mining with a capacity of golden bioaccumulation.</title>
        <authorList>
            <person name="Yang X.J."/>
        </authorList>
    </citation>
    <scope>NUCLEOTIDE SEQUENCE [LARGE SCALE GENOMIC DNA]</scope>
    <source>
        <strain evidence="2 3">Au29</strain>
    </source>
</reference>
<keyword evidence="1" id="KW-0732">Signal</keyword>
<dbReference type="EMBL" id="CP080034">
    <property type="protein sequence ID" value="QYC09971.1"/>
    <property type="molecule type" value="Genomic_DNA"/>
</dbReference>
<accession>A0ABX8TFL7</accession>
<dbReference type="Proteomes" id="UP000824334">
    <property type="component" value="Chromosome"/>
</dbReference>
<evidence type="ECO:0000313" key="3">
    <source>
        <dbReference type="Proteomes" id="UP000824334"/>
    </source>
</evidence>
<gene>
    <name evidence="2" type="ORF">KWG56_15570</name>
</gene>
<evidence type="ECO:0000256" key="1">
    <source>
        <dbReference type="SAM" id="SignalP"/>
    </source>
</evidence>
<dbReference type="RefSeq" id="WP_219352836.1">
    <property type="nucleotide sequence ID" value="NZ_CP080034.1"/>
</dbReference>
<dbReference type="GeneID" id="94376708"/>
<sequence>MFRRLLAPIFFALAMTGTALAQDAPPQQVQVWSIPETVRLGQAIWRQDMASARATDAFLAAYAGKLPEGLIGWIVVEDGRNQRVRFLAGTMDAPRAFKDVVVDDRLRAGAVVDAADLTLTPDELARFSARMTAALGIGTLRCAARYNPVILKNPDGEGWLVWLLASTTQPGLVPMGGHYRFHISADGKTVERREQLSSSCLDMDSNQVRQGGQIAGLFTNVIVAPQPLEIHVFLSLLNQLPIYTSAGDKLWEVNGARIQPVNR</sequence>
<feature type="chain" id="PRO_5046759573" evidence="1">
    <location>
        <begin position="22"/>
        <end position="263"/>
    </location>
</feature>
<keyword evidence="3" id="KW-1185">Reference proteome</keyword>
<evidence type="ECO:0000313" key="2">
    <source>
        <dbReference type="EMBL" id="QYC09971.1"/>
    </source>
</evidence>